<evidence type="ECO:0000313" key="3">
    <source>
        <dbReference type="Proteomes" id="UP000271683"/>
    </source>
</evidence>
<reference evidence="2 3" key="1">
    <citation type="submission" date="2018-11" db="EMBL/GenBank/DDBJ databases">
        <title>Sequencing the genomes of 1000 actinobacteria strains.</title>
        <authorList>
            <person name="Klenk H.-P."/>
        </authorList>
    </citation>
    <scope>NUCLEOTIDE SEQUENCE [LARGE SCALE GENOMIC DNA]</scope>
    <source>
        <strain evidence="2 3">DSM 43634</strain>
    </source>
</reference>
<proteinExistence type="predicted"/>
<dbReference type="Gene3D" id="1.10.510.10">
    <property type="entry name" value="Transferase(Phosphotransferase) domain 1"/>
    <property type="match status" value="1"/>
</dbReference>
<comment type="caution">
    <text evidence="2">The sequence shown here is derived from an EMBL/GenBank/DDBJ whole genome shotgun (WGS) entry which is preliminary data.</text>
</comment>
<dbReference type="SUPFAM" id="SSF56112">
    <property type="entry name" value="Protein kinase-like (PK-like)"/>
    <property type="match status" value="1"/>
</dbReference>
<dbReference type="EMBL" id="RJKL01000001">
    <property type="protein sequence ID" value="ROP30954.1"/>
    <property type="molecule type" value="Genomic_DNA"/>
</dbReference>
<dbReference type="RefSeq" id="WP_244945311.1">
    <property type="nucleotide sequence ID" value="NZ_RJKL01000001.1"/>
</dbReference>
<dbReference type="Proteomes" id="UP000271683">
    <property type="component" value="Unassembled WGS sequence"/>
</dbReference>
<name>A0A3N1GL32_9ACTN</name>
<organism evidence="2 3">
    <name type="scientific">Couchioplanes caeruleus</name>
    <dbReference type="NCBI Taxonomy" id="56438"/>
    <lineage>
        <taxon>Bacteria</taxon>
        <taxon>Bacillati</taxon>
        <taxon>Actinomycetota</taxon>
        <taxon>Actinomycetes</taxon>
        <taxon>Micromonosporales</taxon>
        <taxon>Micromonosporaceae</taxon>
        <taxon>Couchioplanes</taxon>
    </lineage>
</organism>
<dbReference type="Pfam" id="PF01636">
    <property type="entry name" value="APH"/>
    <property type="match status" value="1"/>
</dbReference>
<dbReference type="AlphaFoldDB" id="A0A3N1GL32"/>
<sequence length="300" mass="32842">MTDRTPFSAESAGEVLKDACSAIGADATTAKLLRLGENAIFILDTPAVVVRIARGPRYAADAEKEVRVASWLAQNGISAARLFSTPQPINVDGHPVTFWEVVPDSGSKVQAGELGSVLRAVHACPVPTQLDLPALNIFGRVEGRIDAASGIGGAVLTFLRKRLHDLVDAYEQLVFNGEPVALHGDAHVKNLIRTPEGEAVLIDFEGFCLGPREVDLAVTATEYEIGWHSDRDYENFCSTYGMDVRSRPGFQILRDVNLLKMTTWLMQNVQESREVADEFERRLEALRCPAKLAGLAWQPF</sequence>
<protein>
    <submittedName>
        <fullName evidence="2">Phosphotransferase family enzyme</fullName>
    </submittedName>
</protein>
<dbReference type="InterPro" id="IPR002575">
    <property type="entry name" value="Aminoglycoside_PTrfase"/>
</dbReference>
<gene>
    <name evidence="2" type="ORF">EDD30_3839</name>
</gene>
<accession>A0A3N1GL32</accession>
<keyword evidence="2" id="KW-0808">Transferase</keyword>
<dbReference type="InterPro" id="IPR011009">
    <property type="entry name" value="Kinase-like_dom_sf"/>
</dbReference>
<feature type="domain" description="Aminoglycoside phosphotransferase" evidence="1">
    <location>
        <begin position="42"/>
        <end position="241"/>
    </location>
</feature>
<evidence type="ECO:0000259" key="1">
    <source>
        <dbReference type="Pfam" id="PF01636"/>
    </source>
</evidence>
<dbReference type="GO" id="GO:0016740">
    <property type="term" value="F:transferase activity"/>
    <property type="evidence" value="ECO:0007669"/>
    <property type="project" value="UniProtKB-KW"/>
</dbReference>
<evidence type="ECO:0000313" key="2">
    <source>
        <dbReference type="EMBL" id="ROP30954.1"/>
    </source>
</evidence>